<keyword evidence="11" id="KW-0229">DNA integration</keyword>
<dbReference type="GO" id="GO:0004519">
    <property type="term" value="F:endonuclease activity"/>
    <property type="evidence" value="ECO:0007669"/>
    <property type="project" value="UniProtKB-KW"/>
</dbReference>
<dbReference type="InterPro" id="IPR012337">
    <property type="entry name" value="RNaseH-like_sf"/>
</dbReference>
<keyword evidence="13" id="KW-0808">Transferase</keyword>
<feature type="domain" description="Integrase catalytic" evidence="16">
    <location>
        <begin position="888"/>
        <end position="991"/>
    </location>
</feature>
<evidence type="ECO:0000256" key="1">
    <source>
        <dbReference type="ARBA" id="ARBA00002180"/>
    </source>
</evidence>
<dbReference type="PANTHER" id="PTHR42648:SF11">
    <property type="entry name" value="TRANSPOSON TY4-P GAG-POL POLYPROTEIN"/>
    <property type="match status" value="1"/>
</dbReference>
<evidence type="ECO:0000256" key="4">
    <source>
        <dbReference type="ARBA" id="ARBA00022722"/>
    </source>
</evidence>
<comment type="caution">
    <text evidence="17">The sequence shown here is derived from an EMBL/GenBank/DDBJ whole genome shotgun (WGS) entry which is preliminary data.</text>
</comment>
<evidence type="ECO:0000256" key="15">
    <source>
        <dbReference type="ARBA" id="ARBA00023172"/>
    </source>
</evidence>
<dbReference type="InterPro" id="IPR025724">
    <property type="entry name" value="GAG-pre-integrase_dom"/>
</dbReference>
<keyword evidence="5" id="KW-0479">Metal-binding</keyword>
<name>A0A6L2P033_TANCI</name>
<gene>
    <name evidence="17" type="ORF">Tci_063788</name>
</gene>
<dbReference type="InterPro" id="IPR036397">
    <property type="entry name" value="RNaseH_sf"/>
</dbReference>
<accession>A0A6L2P033</accession>
<dbReference type="InterPro" id="IPR039537">
    <property type="entry name" value="Retrotran_Ty1/copia-like"/>
</dbReference>
<keyword evidence="9" id="KW-0067">ATP-binding</keyword>
<dbReference type="GO" id="GO:0003676">
    <property type="term" value="F:nucleic acid binding"/>
    <property type="evidence" value="ECO:0007669"/>
    <property type="project" value="InterPro"/>
</dbReference>
<keyword evidence="4" id="KW-0540">Nuclease</keyword>
<keyword evidence="8" id="KW-0378">Hydrolase</keyword>
<evidence type="ECO:0000256" key="10">
    <source>
        <dbReference type="ARBA" id="ARBA00022842"/>
    </source>
</evidence>
<dbReference type="GO" id="GO:0003887">
    <property type="term" value="F:DNA-directed DNA polymerase activity"/>
    <property type="evidence" value="ECO:0007669"/>
    <property type="project" value="UniProtKB-KW"/>
</dbReference>
<evidence type="ECO:0000256" key="9">
    <source>
        <dbReference type="ARBA" id="ARBA00022840"/>
    </source>
</evidence>
<evidence type="ECO:0000256" key="3">
    <source>
        <dbReference type="ARBA" id="ARBA00022670"/>
    </source>
</evidence>
<evidence type="ECO:0000256" key="11">
    <source>
        <dbReference type="ARBA" id="ARBA00022908"/>
    </source>
</evidence>
<dbReference type="PANTHER" id="PTHR42648">
    <property type="entry name" value="TRANSPOSASE, PUTATIVE-RELATED"/>
    <property type="match status" value="1"/>
</dbReference>
<evidence type="ECO:0000256" key="12">
    <source>
        <dbReference type="ARBA" id="ARBA00022918"/>
    </source>
</evidence>
<protein>
    <submittedName>
        <fullName evidence="17">Ribonuclease H-like domain-containing protein</fullName>
    </submittedName>
</protein>
<proteinExistence type="predicted"/>
<dbReference type="SUPFAM" id="SSF53098">
    <property type="entry name" value="Ribonuclease H-like"/>
    <property type="match status" value="2"/>
</dbReference>
<keyword evidence="13" id="KW-0548">Nucleotidyltransferase</keyword>
<dbReference type="EMBL" id="BKCJ010010488">
    <property type="protein sequence ID" value="GEU91810.1"/>
    <property type="molecule type" value="Genomic_DNA"/>
</dbReference>
<dbReference type="GO" id="GO:0005524">
    <property type="term" value="F:ATP binding"/>
    <property type="evidence" value="ECO:0007669"/>
    <property type="project" value="UniProtKB-KW"/>
</dbReference>
<organism evidence="17">
    <name type="scientific">Tanacetum cinerariifolium</name>
    <name type="common">Dalmatian daisy</name>
    <name type="synonym">Chrysanthemum cinerariifolium</name>
    <dbReference type="NCBI Taxonomy" id="118510"/>
    <lineage>
        <taxon>Eukaryota</taxon>
        <taxon>Viridiplantae</taxon>
        <taxon>Streptophyta</taxon>
        <taxon>Embryophyta</taxon>
        <taxon>Tracheophyta</taxon>
        <taxon>Spermatophyta</taxon>
        <taxon>Magnoliopsida</taxon>
        <taxon>eudicotyledons</taxon>
        <taxon>Gunneridae</taxon>
        <taxon>Pentapetalae</taxon>
        <taxon>asterids</taxon>
        <taxon>campanulids</taxon>
        <taxon>Asterales</taxon>
        <taxon>Asteraceae</taxon>
        <taxon>Asteroideae</taxon>
        <taxon>Anthemideae</taxon>
        <taxon>Anthemidinae</taxon>
        <taxon>Tanacetum</taxon>
    </lineage>
</organism>
<dbReference type="Pfam" id="PF13976">
    <property type="entry name" value="gag_pre-integrs"/>
    <property type="match status" value="2"/>
</dbReference>
<evidence type="ECO:0000256" key="5">
    <source>
        <dbReference type="ARBA" id="ARBA00022723"/>
    </source>
</evidence>
<dbReference type="PROSITE" id="PS50994">
    <property type="entry name" value="INTEGRASE"/>
    <property type="match status" value="1"/>
</dbReference>
<keyword evidence="12" id="KW-0695">RNA-directed DNA polymerase</keyword>
<evidence type="ECO:0000256" key="14">
    <source>
        <dbReference type="ARBA" id="ARBA00023113"/>
    </source>
</evidence>
<keyword evidence="3" id="KW-0645">Protease</keyword>
<dbReference type="GO" id="GO:0006310">
    <property type="term" value="P:DNA recombination"/>
    <property type="evidence" value="ECO:0007669"/>
    <property type="project" value="UniProtKB-KW"/>
</dbReference>
<evidence type="ECO:0000256" key="7">
    <source>
        <dbReference type="ARBA" id="ARBA00022759"/>
    </source>
</evidence>
<evidence type="ECO:0000256" key="8">
    <source>
        <dbReference type="ARBA" id="ARBA00022801"/>
    </source>
</evidence>
<evidence type="ECO:0000313" key="17">
    <source>
        <dbReference type="EMBL" id="GEU91810.1"/>
    </source>
</evidence>
<evidence type="ECO:0000259" key="16">
    <source>
        <dbReference type="PROSITE" id="PS50994"/>
    </source>
</evidence>
<dbReference type="AlphaFoldDB" id="A0A6L2P033"/>
<keyword evidence="15" id="KW-0233">DNA recombination</keyword>
<comment type="function">
    <text evidence="1">The aspartyl protease (PR) mediates the proteolytic cleavages of the Gag and Gag-Pol polyproteins after assembly of the VLP.</text>
</comment>
<keyword evidence="13" id="KW-0239">DNA-directed DNA polymerase</keyword>
<dbReference type="InterPro" id="IPR054722">
    <property type="entry name" value="PolX-like_BBD"/>
</dbReference>
<dbReference type="GO" id="GO:0015074">
    <property type="term" value="P:DNA integration"/>
    <property type="evidence" value="ECO:0007669"/>
    <property type="project" value="UniProtKB-KW"/>
</dbReference>
<keyword evidence="6" id="KW-0547">Nucleotide-binding</keyword>
<dbReference type="GO" id="GO:0008233">
    <property type="term" value="F:peptidase activity"/>
    <property type="evidence" value="ECO:0007669"/>
    <property type="project" value="UniProtKB-KW"/>
</dbReference>
<reference evidence="17" key="1">
    <citation type="journal article" date="2019" name="Sci. Rep.">
        <title>Draft genome of Tanacetum cinerariifolium, the natural source of mosquito coil.</title>
        <authorList>
            <person name="Yamashiro T."/>
            <person name="Shiraishi A."/>
            <person name="Satake H."/>
            <person name="Nakayama K."/>
        </authorList>
    </citation>
    <scope>NUCLEOTIDE SEQUENCE</scope>
</reference>
<dbReference type="Pfam" id="PF22936">
    <property type="entry name" value="Pol_BBD"/>
    <property type="match status" value="1"/>
</dbReference>
<dbReference type="Pfam" id="PF00665">
    <property type="entry name" value="rve"/>
    <property type="match status" value="1"/>
</dbReference>
<keyword evidence="10" id="KW-0460">Magnesium</keyword>
<evidence type="ECO:0000256" key="6">
    <source>
        <dbReference type="ARBA" id="ARBA00022741"/>
    </source>
</evidence>
<dbReference type="GO" id="GO:0046872">
    <property type="term" value="F:metal ion binding"/>
    <property type="evidence" value="ECO:0007669"/>
    <property type="project" value="UniProtKB-KW"/>
</dbReference>
<dbReference type="Pfam" id="PF14223">
    <property type="entry name" value="Retrotran_gag_2"/>
    <property type="match status" value="1"/>
</dbReference>
<keyword evidence="7" id="KW-0255">Endonuclease</keyword>
<evidence type="ECO:0000256" key="13">
    <source>
        <dbReference type="ARBA" id="ARBA00022932"/>
    </source>
</evidence>
<keyword evidence="14" id="KW-0917">Virion maturation</keyword>
<dbReference type="InterPro" id="IPR001584">
    <property type="entry name" value="Integrase_cat-core"/>
</dbReference>
<keyword evidence="2" id="KW-1188">Viral release from host cell</keyword>
<sequence>MDSQSTPVEVIINGDSPTPTVVIEGAVQPATILSADQKLARRNELKARGTLLMALPDKHQLKFNSHKDAKTQMKAIEKRFGGNIKTKKVKKTLLKQQFENFIGSSSEDLDQIHDMLQKLVIQLEIHRVSLSQEDVNLKFLSSIPSEWKTHTLIWRNKANLEEHGLDDLFNSLKIYETKVRHSSSLSNSTQNLAFVSSSNTNSTTDSVSVATSVSALDNEDLKQIDVDDLEEMDLRWQMAMLTMRARRFIQKTGRNLSDNRVTTMGFDMSKVECYNCHRKDILLGSVVSQCDGIWSYDWSYQVEEDPTNFALMAISSSSSASDNKPAQDLSHTTRPMAPIIEDWVSDTEDESEPNDSQNASSFVQPIEHVKPFGHSDQPVEAPILPATPKPTSSKTICSSKRKNRKTFFVCRSVDHLIKDCTFHAKPKTQPTPRNNAHKGYNKQVSDAVPKMMISRPRHTHPLNTKSTPTIKRYRTHNQFSNTSNSSSKVTVAKVLVVSAVMGTKGKWDKGVIDSGCSWHMTWNMSYLSDFQELNGRYVAFGGNHKGGNILGKGKIKTDVKLPDESQVLLRVPRENNMYNVNLKDIVPSRDLTCLFAKATINESNLWHRRLGHINFKTINKLVKGNLVRGFPTKVFENHNNCVACKKGKQHRASCKTKPISSVNQPLFRLHMDLFGPTFVKSLNKKSYCLVITDDYNRFTWVFFLATKDETSPTLKTFINGLKNQLSLKVKFLGTVRFGNDHVAAILGFGDLQWGNILITRVYFVEGLGHNLFSVGQFYDSNLEVAFRRNACFIRNLKGVDLLKGDRSTNLYTINLHEMASASPICLMARASSTKLWLWHQRLSHLNFDTINDLARKDLVAGLPKFKYHKEHLCPSCEQGKSKRASHSPKPVPNSRQRLHLLHMDLCGPMRMASINEKRYVLVIMDDYSRYTWVHSLRSKDEAPEVIIKFLKRITVLLQSPVIIIRTDNGTEFKNQVLKEYFDTVGISHQMSLIASMPSIVLENYVIANLAIQGGSGSG</sequence>
<evidence type="ECO:0000256" key="2">
    <source>
        <dbReference type="ARBA" id="ARBA00022612"/>
    </source>
</evidence>
<dbReference type="GO" id="GO:0003964">
    <property type="term" value="F:RNA-directed DNA polymerase activity"/>
    <property type="evidence" value="ECO:0007669"/>
    <property type="project" value="UniProtKB-KW"/>
</dbReference>
<dbReference type="GO" id="GO:0006508">
    <property type="term" value="P:proteolysis"/>
    <property type="evidence" value="ECO:0007669"/>
    <property type="project" value="UniProtKB-KW"/>
</dbReference>
<dbReference type="Gene3D" id="3.30.420.10">
    <property type="entry name" value="Ribonuclease H-like superfamily/Ribonuclease H"/>
    <property type="match status" value="2"/>
</dbReference>